<dbReference type="RefSeq" id="WP_169492498.1">
    <property type="nucleotide sequence ID" value="NZ_JABBGM010000002.1"/>
</dbReference>
<comment type="similarity">
    <text evidence="8 9">Belongs to the TonB-dependent receptor family.</text>
</comment>
<evidence type="ECO:0000256" key="7">
    <source>
        <dbReference type="ARBA" id="ARBA00023237"/>
    </source>
</evidence>
<keyword evidence="13" id="KW-0675">Receptor</keyword>
<keyword evidence="6 8" id="KW-0472">Membrane</keyword>
<comment type="caution">
    <text evidence="13">The sequence shown here is derived from an EMBL/GenBank/DDBJ whole genome shotgun (WGS) entry which is preliminary data.</text>
</comment>
<feature type="signal peptide" evidence="10">
    <location>
        <begin position="1"/>
        <end position="24"/>
    </location>
</feature>
<keyword evidence="5 9" id="KW-0798">TonB box</keyword>
<sequence length="850" mass="90362">MSPLSKAALISLLASTALPTAAMAQDAPAADELPSDIIVTGTRVTGMRAADSAAPVQVVGTQAMQAVGQQDLTQVLAQSLPSLNFQAFGGDTANLTLTAALRGLSPNDTLVLVNGKRRHFTANLAVLGGSPYSGAATTDLSFIPTNAIGRIEILQDGAAAQYGSDAIAGVVNIILKDQSSGGLFTVTGGQYYEGDGETASTALNMGFKLGDRGFVNVTGEYKFHNYTQRGGCDRRYLTLDCKTRTDINPIDAAGVEANPFYPRVNTINGDAKYSLYNFVFNAGYDFSDAVSGYAFGSYGKRKAYAYENYRRATRVSGTTSDGEKVYPLTAGFNPQEHLDEEDFSLTTGLKGAVSGWNWDLSLTYGRDAVALYTIDSANPTLYAQEQSQNADPIGLQRDFYDGTLVNSEWAVEAGVTKDFEVGMAKPLTLALGGQWRKDTYAIQSGEFASYFGGGAQSYPGFAPTDAGSYNRKAWGAYIDVAMDPVEGLHVDLAGRYEHYSDFGKVWNGKATARYDFSPAFGIRGTVSNGFRAPTLAESYYSSVNVGPGSTFGQLPPNSAAAKLLGFSPLKPEKATSFSAGFVAHPLPNLQITLDAYQIKLKKRIVPSAAIFGSLGSSTVSQAVIDALIARGVSLADATSYAGINIFTNGADTRTRGVEATIDYTSDFGGDAKANWTLGFNYNQTKLEKIYPLPAAVVNTAFSQTTLLDPNSIDGLTTATPRVKVIANALFTFGDFSVNLRETLYGVTHQRTSFSGSGYGSPGDGSGYTVLRIGTSVITDLNIGYKITPKIRFDIGANNLLNKKAPTVPLVAHPSGGVRPANGSNVYNPPITFTPWGINGGYYYARATFNF</sequence>
<comment type="subcellular location">
    <subcellularLocation>
        <location evidence="1 8">Cell outer membrane</location>
        <topology evidence="1 8">Multi-pass membrane protein</topology>
    </subcellularLocation>
</comment>
<dbReference type="PROSITE" id="PS52016">
    <property type="entry name" value="TONB_DEPENDENT_REC_3"/>
    <property type="match status" value="1"/>
</dbReference>
<evidence type="ECO:0000256" key="3">
    <source>
        <dbReference type="ARBA" id="ARBA00022452"/>
    </source>
</evidence>
<evidence type="ECO:0000256" key="5">
    <source>
        <dbReference type="ARBA" id="ARBA00023077"/>
    </source>
</evidence>
<gene>
    <name evidence="13" type="ORF">HHL27_06165</name>
</gene>
<name>A0A7Y0BMS9_9SPHN</name>
<feature type="domain" description="TonB-dependent receptor-like beta-barrel" evidence="11">
    <location>
        <begin position="294"/>
        <end position="799"/>
    </location>
</feature>
<evidence type="ECO:0000256" key="10">
    <source>
        <dbReference type="SAM" id="SignalP"/>
    </source>
</evidence>
<evidence type="ECO:0000313" key="14">
    <source>
        <dbReference type="Proteomes" id="UP000583556"/>
    </source>
</evidence>
<dbReference type="InterPro" id="IPR037066">
    <property type="entry name" value="Plug_dom_sf"/>
</dbReference>
<dbReference type="Pfam" id="PF00593">
    <property type="entry name" value="TonB_dep_Rec_b-barrel"/>
    <property type="match status" value="1"/>
</dbReference>
<evidence type="ECO:0000256" key="6">
    <source>
        <dbReference type="ARBA" id="ARBA00023136"/>
    </source>
</evidence>
<evidence type="ECO:0000256" key="4">
    <source>
        <dbReference type="ARBA" id="ARBA00022692"/>
    </source>
</evidence>
<organism evidence="13 14">
    <name type="scientific">Novosphingobium olei</name>
    <dbReference type="NCBI Taxonomy" id="2728851"/>
    <lineage>
        <taxon>Bacteria</taxon>
        <taxon>Pseudomonadati</taxon>
        <taxon>Pseudomonadota</taxon>
        <taxon>Alphaproteobacteria</taxon>
        <taxon>Sphingomonadales</taxon>
        <taxon>Sphingomonadaceae</taxon>
        <taxon>Novosphingobium</taxon>
    </lineage>
</organism>
<dbReference type="Pfam" id="PF07715">
    <property type="entry name" value="Plug"/>
    <property type="match status" value="1"/>
</dbReference>
<keyword evidence="7 8" id="KW-0998">Cell outer membrane</keyword>
<evidence type="ECO:0000256" key="2">
    <source>
        <dbReference type="ARBA" id="ARBA00022448"/>
    </source>
</evidence>
<keyword evidence="10" id="KW-0732">Signal</keyword>
<evidence type="ECO:0000313" key="13">
    <source>
        <dbReference type="EMBL" id="NML93255.1"/>
    </source>
</evidence>
<dbReference type="Gene3D" id="2.40.170.20">
    <property type="entry name" value="TonB-dependent receptor, beta-barrel domain"/>
    <property type="match status" value="1"/>
</dbReference>
<protein>
    <submittedName>
        <fullName evidence="13">TonB-dependent receptor</fullName>
    </submittedName>
</protein>
<proteinExistence type="inferred from homology"/>
<dbReference type="InterPro" id="IPR012910">
    <property type="entry name" value="Plug_dom"/>
</dbReference>
<feature type="chain" id="PRO_5030771622" evidence="10">
    <location>
        <begin position="25"/>
        <end position="850"/>
    </location>
</feature>
<keyword evidence="4 8" id="KW-0812">Transmembrane</keyword>
<dbReference type="SUPFAM" id="SSF56935">
    <property type="entry name" value="Porins"/>
    <property type="match status" value="1"/>
</dbReference>
<evidence type="ECO:0000256" key="1">
    <source>
        <dbReference type="ARBA" id="ARBA00004571"/>
    </source>
</evidence>
<evidence type="ECO:0000259" key="11">
    <source>
        <dbReference type="Pfam" id="PF00593"/>
    </source>
</evidence>
<dbReference type="PANTHER" id="PTHR47234">
    <property type="match status" value="1"/>
</dbReference>
<dbReference type="EMBL" id="JABBGM010000002">
    <property type="protein sequence ID" value="NML93255.1"/>
    <property type="molecule type" value="Genomic_DNA"/>
</dbReference>
<dbReference type="InterPro" id="IPR000531">
    <property type="entry name" value="Beta-barrel_TonB"/>
</dbReference>
<dbReference type="PANTHER" id="PTHR47234:SF3">
    <property type="entry name" value="SECRETIN_TONB SHORT N-TERMINAL DOMAIN-CONTAINING PROTEIN"/>
    <property type="match status" value="1"/>
</dbReference>
<dbReference type="Proteomes" id="UP000583556">
    <property type="component" value="Unassembled WGS sequence"/>
</dbReference>
<evidence type="ECO:0000256" key="9">
    <source>
        <dbReference type="RuleBase" id="RU003357"/>
    </source>
</evidence>
<evidence type="ECO:0000259" key="12">
    <source>
        <dbReference type="Pfam" id="PF07715"/>
    </source>
</evidence>
<dbReference type="GO" id="GO:0009279">
    <property type="term" value="C:cell outer membrane"/>
    <property type="evidence" value="ECO:0007669"/>
    <property type="project" value="UniProtKB-SubCell"/>
</dbReference>
<evidence type="ECO:0000256" key="8">
    <source>
        <dbReference type="PROSITE-ProRule" id="PRU01360"/>
    </source>
</evidence>
<keyword evidence="14" id="KW-1185">Reference proteome</keyword>
<dbReference type="InterPro" id="IPR039426">
    <property type="entry name" value="TonB-dep_rcpt-like"/>
</dbReference>
<reference evidence="13 14" key="1">
    <citation type="submission" date="2020-04" db="EMBL/GenBank/DDBJ databases">
        <title>Novosphingobium sp. TW-4 isolated from soil.</title>
        <authorList>
            <person name="Dahal R.H."/>
            <person name="Chaudhary D.K."/>
        </authorList>
    </citation>
    <scope>NUCLEOTIDE SEQUENCE [LARGE SCALE GENOMIC DNA]</scope>
    <source>
        <strain evidence="13 14">TW-4</strain>
    </source>
</reference>
<keyword evidence="3 8" id="KW-1134">Transmembrane beta strand</keyword>
<dbReference type="Gene3D" id="2.170.130.10">
    <property type="entry name" value="TonB-dependent receptor, plug domain"/>
    <property type="match status" value="1"/>
</dbReference>
<feature type="domain" description="TonB-dependent receptor plug" evidence="12">
    <location>
        <begin position="50"/>
        <end position="170"/>
    </location>
</feature>
<dbReference type="AlphaFoldDB" id="A0A7Y0BMS9"/>
<keyword evidence="2 8" id="KW-0813">Transport</keyword>
<dbReference type="CDD" id="cd01347">
    <property type="entry name" value="ligand_gated_channel"/>
    <property type="match status" value="1"/>
</dbReference>
<dbReference type="InterPro" id="IPR036942">
    <property type="entry name" value="Beta-barrel_TonB_sf"/>
</dbReference>
<accession>A0A7Y0BMS9</accession>